<proteinExistence type="predicted"/>
<dbReference type="EMBL" id="JACHGN010000009">
    <property type="protein sequence ID" value="MBB5134659.1"/>
    <property type="molecule type" value="Genomic_DNA"/>
</dbReference>
<dbReference type="InterPro" id="IPR050267">
    <property type="entry name" value="Anti-sigma-factor_SerPK"/>
</dbReference>
<keyword evidence="4" id="KW-1185">Reference proteome</keyword>
<keyword evidence="1" id="KW-0418">Kinase</keyword>
<dbReference type="PANTHER" id="PTHR35526:SF3">
    <property type="entry name" value="ANTI-SIGMA-F FACTOR RSBW"/>
    <property type="match status" value="1"/>
</dbReference>
<dbReference type="Gene3D" id="3.30.565.10">
    <property type="entry name" value="Histidine kinase-like ATPase, C-terminal domain"/>
    <property type="match status" value="1"/>
</dbReference>
<keyword evidence="1" id="KW-0808">Transferase</keyword>
<dbReference type="Proteomes" id="UP000578449">
    <property type="component" value="Unassembled WGS sequence"/>
</dbReference>
<dbReference type="CDD" id="cd16936">
    <property type="entry name" value="HATPase_RsbW-like"/>
    <property type="match status" value="1"/>
</dbReference>
<keyword evidence="1" id="KW-0723">Serine/threonine-protein kinase</keyword>
<dbReference type="SUPFAM" id="SSF55874">
    <property type="entry name" value="ATPase domain of HSP90 chaperone/DNA topoisomerase II/histidine kinase"/>
    <property type="match status" value="1"/>
</dbReference>
<gene>
    <name evidence="3" type="ORF">HNP84_004393</name>
</gene>
<evidence type="ECO:0000256" key="1">
    <source>
        <dbReference type="ARBA" id="ARBA00022527"/>
    </source>
</evidence>
<reference evidence="3 4" key="1">
    <citation type="submission" date="2020-08" db="EMBL/GenBank/DDBJ databases">
        <title>Genomic Encyclopedia of Type Strains, Phase IV (KMG-IV): sequencing the most valuable type-strain genomes for metagenomic binning, comparative biology and taxonomic classification.</title>
        <authorList>
            <person name="Goeker M."/>
        </authorList>
    </citation>
    <scope>NUCLEOTIDE SEQUENCE [LARGE SCALE GENOMIC DNA]</scope>
    <source>
        <strain evidence="3 4">DSM 45615</strain>
    </source>
</reference>
<evidence type="ECO:0000313" key="4">
    <source>
        <dbReference type="Proteomes" id="UP000578449"/>
    </source>
</evidence>
<sequence length="100" mass="10690">MVSELVTNATQHSRSGVAPDGRVKVVLTEVGTHVRLTVIDNGTPSGGGLRARVPKPQDECGRGLILVEALTDRWGEEWPGSSRIVWAEWGPIILGFTSTG</sequence>
<dbReference type="PANTHER" id="PTHR35526">
    <property type="entry name" value="ANTI-SIGMA-F FACTOR RSBW-RELATED"/>
    <property type="match status" value="1"/>
</dbReference>
<accession>A0A840P6N3</accession>
<evidence type="ECO:0000259" key="2">
    <source>
        <dbReference type="Pfam" id="PF13581"/>
    </source>
</evidence>
<dbReference type="InterPro" id="IPR003594">
    <property type="entry name" value="HATPase_dom"/>
</dbReference>
<dbReference type="Pfam" id="PF13581">
    <property type="entry name" value="HATPase_c_2"/>
    <property type="match status" value="1"/>
</dbReference>
<dbReference type="InterPro" id="IPR036890">
    <property type="entry name" value="HATPase_C_sf"/>
</dbReference>
<comment type="caution">
    <text evidence="3">The sequence shown here is derived from an EMBL/GenBank/DDBJ whole genome shotgun (WGS) entry which is preliminary data.</text>
</comment>
<dbReference type="GO" id="GO:0004674">
    <property type="term" value="F:protein serine/threonine kinase activity"/>
    <property type="evidence" value="ECO:0007669"/>
    <property type="project" value="UniProtKB-KW"/>
</dbReference>
<name>A0A840P6N3_9ACTN</name>
<protein>
    <submittedName>
        <fullName evidence="3">Anti-sigma regulatory factor (Ser/Thr protein kinase)</fullName>
    </submittedName>
</protein>
<organism evidence="3 4">
    <name type="scientific">Thermocatellispora tengchongensis</name>
    <dbReference type="NCBI Taxonomy" id="1073253"/>
    <lineage>
        <taxon>Bacteria</taxon>
        <taxon>Bacillati</taxon>
        <taxon>Actinomycetota</taxon>
        <taxon>Actinomycetes</taxon>
        <taxon>Streptosporangiales</taxon>
        <taxon>Streptosporangiaceae</taxon>
        <taxon>Thermocatellispora</taxon>
    </lineage>
</organism>
<feature type="domain" description="Histidine kinase/HSP90-like ATPase" evidence="2">
    <location>
        <begin position="2"/>
        <end position="74"/>
    </location>
</feature>
<evidence type="ECO:0000313" key="3">
    <source>
        <dbReference type="EMBL" id="MBB5134659.1"/>
    </source>
</evidence>
<dbReference type="AlphaFoldDB" id="A0A840P6N3"/>